<dbReference type="RefSeq" id="WP_379978089.1">
    <property type="nucleotide sequence ID" value="NZ_JBHSFV010000004.1"/>
</dbReference>
<sequence length="223" mass="25627">MIVDNSNNSVDNSTNHSFPRNRLLKKVVESIKSTPTSFKKALDKEDKSTFNEDELTMLFANQNQVHITKIGIPVRVGEQYRDIYHKTKGIPDLHYSMLEEGANHEPVFIMEAKRLPSPSASREKEYVIGKTPSGNPNGGIERFKLQKHGKGLKDCGILGYVEKDSFDDWLKRVNTWILDLMPEWSEQEKLKSITLGDKQIYIESIVIRQSSNLKLHHFWIDIS</sequence>
<accession>A0ABV9HX47</accession>
<proteinExistence type="predicted"/>
<organism evidence="1 2">
    <name type="scientific">Dokdonia ponticola</name>
    <dbReference type="NCBI Taxonomy" id="2041041"/>
    <lineage>
        <taxon>Bacteria</taxon>
        <taxon>Pseudomonadati</taxon>
        <taxon>Bacteroidota</taxon>
        <taxon>Flavobacteriia</taxon>
        <taxon>Flavobacteriales</taxon>
        <taxon>Flavobacteriaceae</taxon>
        <taxon>Dokdonia</taxon>
    </lineage>
</organism>
<reference evidence="2" key="1">
    <citation type="journal article" date="2019" name="Int. J. Syst. Evol. Microbiol.">
        <title>The Global Catalogue of Microorganisms (GCM) 10K type strain sequencing project: providing services to taxonomists for standard genome sequencing and annotation.</title>
        <authorList>
            <consortium name="The Broad Institute Genomics Platform"/>
            <consortium name="The Broad Institute Genome Sequencing Center for Infectious Disease"/>
            <person name="Wu L."/>
            <person name="Ma J."/>
        </authorList>
    </citation>
    <scope>NUCLEOTIDE SEQUENCE [LARGE SCALE GENOMIC DNA]</scope>
    <source>
        <strain evidence="2">YJ-61-S</strain>
    </source>
</reference>
<protein>
    <submittedName>
        <fullName evidence="1">Uncharacterized protein</fullName>
    </submittedName>
</protein>
<evidence type="ECO:0000313" key="2">
    <source>
        <dbReference type="Proteomes" id="UP001596043"/>
    </source>
</evidence>
<name>A0ABV9HX47_9FLAO</name>
<dbReference type="EMBL" id="JBHSFV010000004">
    <property type="protein sequence ID" value="MFC4633859.1"/>
    <property type="molecule type" value="Genomic_DNA"/>
</dbReference>
<evidence type="ECO:0000313" key="1">
    <source>
        <dbReference type="EMBL" id="MFC4633859.1"/>
    </source>
</evidence>
<dbReference type="Proteomes" id="UP001596043">
    <property type="component" value="Unassembled WGS sequence"/>
</dbReference>
<keyword evidence="2" id="KW-1185">Reference proteome</keyword>
<gene>
    <name evidence="1" type="ORF">ACFO3O_08065</name>
</gene>
<comment type="caution">
    <text evidence="1">The sequence shown here is derived from an EMBL/GenBank/DDBJ whole genome shotgun (WGS) entry which is preliminary data.</text>
</comment>